<dbReference type="RefSeq" id="XP_058332729.1">
    <property type="nucleotide sequence ID" value="XM_058473726.1"/>
</dbReference>
<dbReference type="Proteomes" id="UP001150941">
    <property type="component" value="Unassembled WGS sequence"/>
</dbReference>
<feature type="compositionally biased region" description="Acidic residues" evidence="2">
    <location>
        <begin position="699"/>
        <end position="716"/>
    </location>
</feature>
<dbReference type="InterPro" id="IPR008942">
    <property type="entry name" value="ENTH_VHS"/>
</dbReference>
<keyword evidence="1" id="KW-0694">RNA-binding</keyword>
<feature type="domain" description="CID" evidence="3">
    <location>
        <begin position="439"/>
        <end position="626"/>
    </location>
</feature>
<feature type="compositionally biased region" description="Basic and acidic residues" evidence="2">
    <location>
        <begin position="50"/>
        <end position="68"/>
    </location>
</feature>
<dbReference type="PANTHER" id="PTHR23140">
    <property type="entry name" value="RNA PROCESSING PROTEIN LD23810P"/>
    <property type="match status" value="1"/>
</dbReference>
<dbReference type="Pfam" id="PF01805">
    <property type="entry name" value="Surp"/>
    <property type="match status" value="1"/>
</dbReference>
<dbReference type="InterPro" id="IPR006569">
    <property type="entry name" value="CID_dom"/>
</dbReference>
<dbReference type="GO" id="GO:0005634">
    <property type="term" value="C:nucleus"/>
    <property type="evidence" value="ECO:0007669"/>
    <property type="project" value="TreeGrafter"/>
</dbReference>
<gene>
    <name evidence="4" type="ORF">N7468_004429</name>
</gene>
<evidence type="ECO:0000313" key="4">
    <source>
        <dbReference type="EMBL" id="KAJ5239810.1"/>
    </source>
</evidence>
<dbReference type="InterPro" id="IPR035967">
    <property type="entry name" value="SWAP/Surp_sf"/>
</dbReference>
<accession>A0A9W9P8H7</accession>
<dbReference type="PANTHER" id="PTHR23140:SF0">
    <property type="entry name" value="U2 SNRNP-ASSOCIATED SURP MOTIF-CONTAINING PROTEIN"/>
    <property type="match status" value="1"/>
</dbReference>
<name>A0A9W9P8H7_9EURO</name>
<evidence type="ECO:0000256" key="1">
    <source>
        <dbReference type="ARBA" id="ARBA00022884"/>
    </source>
</evidence>
<evidence type="ECO:0000313" key="5">
    <source>
        <dbReference type="Proteomes" id="UP001150941"/>
    </source>
</evidence>
<proteinExistence type="predicted"/>
<dbReference type="EMBL" id="JAPQKS010000003">
    <property type="protein sequence ID" value="KAJ5239810.1"/>
    <property type="molecule type" value="Genomic_DNA"/>
</dbReference>
<dbReference type="GO" id="GO:0006396">
    <property type="term" value="P:RNA processing"/>
    <property type="evidence" value="ECO:0007669"/>
    <property type="project" value="InterPro"/>
</dbReference>
<evidence type="ECO:0000259" key="3">
    <source>
        <dbReference type="PROSITE" id="PS51391"/>
    </source>
</evidence>
<dbReference type="PROSITE" id="PS51391">
    <property type="entry name" value="CID"/>
    <property type="match status" value="1"/>
</dbReference>
<sequence>MADDQKGKGPPRPINKLNPLPKKSLFERQKAEAEAKREREAAENAAALEEFVKSFEDDTETRPSDLRAHTHGPGRGGFGGGPKRHFTNSGPRRSGPGTLGPPPPSLARKKPHEGFTRNRDSAPGALGLNQGATGLSGPRAAFRNASDDEEEQSSDAKEAERAVPKPAVQLSSLPPGTSLSVVKSLIPSSLIVDNVNMIRPTPQHTTERASMAAIVTFASDTPASAIDSAERTRPGRPLPLAYQQAAHYPLEQRKYSQTMLSPNELRRQVLIVGGIAPPNPSVSNASGGDPALVEVKIPSDIKQLRLIHMTIEKLITNGPEFEALLMSRPEVIMDEKWAWLFNPRSPGGVYYRWKFFEIVTNHDPLDKEPVAIFEEGPRWKPPANHLKFEWVTRLEEFVSDDDYDSSDEEDLNDEAEKRNLGGGPPPEGAGGQEDDVNYMGPLKKAKLTHLLARLPTTNTKLRNGDIARVTAFAMDNAAAGAEEVVDMIIQNILTPFAYTEANPNHKAEIAAIKSENVDSEKANTTEAIDVSPAKLVAVYAMSDILGASAGSGVRHAWRYRQMFESALRSRKVFEHLGSLEKDLKWGRLRAEKWKRSMNALFDIWELWSAFQMPNQRHFKDVFDQPALLEEEESKMEQDKAEADRAAAAFSKSRWKVVENEPDSRNLDSSKPSQSEFVGGVDNMEDEIMSDIDGVPMVDSDLEDPVVEGDPMEEDSPQQEVTNTKEPSPAKLGNPEKEETTIRRPRHPRPKAQDMFASDSE</sequence>
<feature type="region of interest" description="Disordered" evidence="2">
    <location>
        <begin position="656"/>
        <end position="760"/>
    </location>
</feature>
<reference evidence="4" key="1">
    <citation type="submission" date="2022-11" db="EMBL/GenBank/DDBJ databases">
        <authorList>
            <person name="Petersen C."/>
        </authorList>
    </citation>
    <scope>NUCLEOTIDE SEQUENCE</scope>
    <source>
        <strain evidence="4">IBT 19713</strain>
    </source>
</reference>
<feature type="region of interest" description="Disordered" evidence="2">
    <location>
        <begin position="1"/>
        <end position="171"/>
    </location>
</feature>
<dbReference type="GO" id="GO:0003723">
    <property type="term" value="F:RNA binding"/>
    <property type="evidence" value="ECO:0007669"/>
    <property type="project" value="UniProtKB-KW"/>
</dbReference>
<evidence type="ECO:0000256" key="2">
    <source>
        <dbReference type="SAM" id="MobiDB-lite"/>
    </source>
</evidence>
<feature type="compositionally biased region" description="Acidic residues" evidence="2">
    <location>
        <begin position="401"/>
        <end position="413"/>
    </location>
</feature>
<dbReference type="AlphaFoldDB" id="A0A9W9P8H7"/>
<dbReference type="GeneID" id="83201029"/>
<comment type="caution">
    <text evidence="4">The sequence shown here is derived from an EMBL/GenBank/DDBJ whole genome shotgun (WGS) entry which is preliminary data.</text>
</comment>
<dbReference type="SUPFAM" id="SSF109905">
    <property type="entry name" value="Surp module (SWAP domain)"/>
    <property type="match status" value="1"/>
</dbReference>
<reference evidence="4" key="2">
    <citation type="journal article" date="2023" name="IMA Fungus">
        <title>Comparative genomic study of the Penicillium genus elucidates a diverse pangenome and 15 lateral gene transfer events.</title>
        <authorList>
            <person name="Petersen C."/>
            <person name="Sorensen T."/>
            <person name="Nielsen M.R."/>
            <person name="Sondergaard T.E."/>
            <person name="Sorensen J.L."/>
            <person name="Fitzpatrick D.A."/>
            <person name="Frisvad J.C."/>
            <person name="Nielsen K.L."/>
        </authorList>
    </citation>
    <scope>NUCLEOTIDE SEQUENCE</scope>
    <source>
        <strain evidence="4">IBT 19713</strain>
    </source>
</reference>
<dbReference type="InterPro" id="IPR000061">
    <property type="entry name" value="Surp"/>
</dbReference>
<feature type="region of interest" description="Disordered" evidence="2">
    <location>
        <begin position="401"/>
        <end position="436"/>
    </location>
</feature>
<dbReference type="OrthoDB" id="377209at2759"/>
<protein>
    <submittedName>
        <fullName evidence="4">Coatamer subunit protein</fullName>
    </submittedName>
</protein>
<dbReference type="InterPro" id="IPR051485">
    <property type="entry name" value="SR-CTD_assoc_factor"/>
</dbReference>
<feature type="compositionally biased region" description="Basic and acidic residues" evidence="2">
    <location>
        <begin position="656"/>
        <end position="667"/>
    </location>
</feature>
<feature type="compositionally biased region" description="Basic and acidic residues" evidence="2">
    <location>
        <begin position="154"/>
        <end position="163"/>
    </location>
</feature>
<keyword evidence="5" id="KW-1185">Reference proteome</keyword>
<dbReference type="Gene3D" id="1.10.10.790">
    <property type="entry name" value="Surp module"/>
    <property type="match status" value="1"/>
</dbReference>
<feature type="compositionally biased region" description="Basic and acidic residues" evidence="2">
    <location>
        <begin position="24"/>
        <end position="42"/>
    </location>
</feature>
<organism evidence="4 5">
    <name type="scientific">Penicillium chermesinum</name>
    <dbReference type="NCBI Taxonomy" id="63820"/>
    <lineage>
        <taxon>Eukaryota</taxon>
        <taxon>Fungi</taxon>
        <taxon>Dikarya</taxon>
        <taxon>Ascomycota</taxon>
        <taxon>Pezizomycotina</taxon>
        <taxon>Eurotiomycetes</taxon>
        <taxon>Eurotiomycetidae</taxon>
        <taxon>Eurotiales</taxon>
        <taxon>Aspergillaceae</taxon>
        <taxon>Penicillium</taxon>
    </lineage>
</organism>
<dbReference type="Gene3D" id="1.25.40.90">
    <property type="match status" value="1"/>
</dbReference>